<dbReference type="RefSeq" id="WP_273249767.1">
    <property type="nucleotide sequence ID" value="NZ_VENJ01000013.1"/>
</dbReference>
<protein>
    <submittedName>
        <fullName evidence="2">DUF2189 domain-containing protein</fullName>
    </submittedName>
</protein>
<dbReference type="Proteomes" id="UP000483078">
    <property type="component" value="Unassembled WGS sequence"/>
</dbReference>
<name>A0A7C9LPD4_9RHOB</name>
<evidence type="ECO:0000313" key="2">
    <source>
        <dbReference type="EMBL" id="MTJ05000.1"/>
    </source>
</evidence>
<reference evidence="2 3" key="1">
    <citation type="submission" date="2019-06" db="EMBL/GenBank/DDBJ databases">
        <title>Enrichment of Autotrophic Halophilic Microorganisms from Red Sea Brine Pool Using Microbial Electrosynthesis System.</title>
        <authorList>
            <person name="Alqahtani M.F."/>
            <person name="Bajracharya S."/>
            <person name="Katuri K.P."/>
            <person name="Ali M."/>
            <person name="Saikaly P.E."/>
        </authorList>
    </citation>
    <scope>NUCLEOTIDE SEQUENCE [LARGE SCALE GENOMIC DNA]</scope>
    <source>
        <strain evidence="2">MES6</strain>
    </source>
</reference>
<gene>
    <name evidence="2" type="ORF">FH759_09960</name>
</gene>
<feature type="transmembrane region" description="Helical" evidence="1">
    <location>
        <begin position="189"/>
        <end position="212"/>
    </location>
</feature>
<evidence type="ECO:0000313" key="3">
    <source>
        <dbReference type="Proteomes" id="UP000483078"/>
    </source>
</evidence>
<keyword evidence="1" id="KW-1133">Transmembrane helix</keyword>
<organism evidence="2 3">
    <name type="scientific">Sediminimonas qiaohouensis</name>
    <dbReference type="NCBI Taxonomy" id="552061"/>
    <lineage>
        <taxon>Bacteria</taxon>
        <taxon>Pseudomonadati</taxon>
        <taxon>Pseudomonadota</taxon>
        <taxon>Alphaproteobacteria</taxon>
        <taxon>Rhodobacterales</taxon>
        <taxon>Roseobacteraceae</taxon>
        <taxon>Sediminimonas</taxon>
    </lineage>
</organism>
<sequence length="287" mass="30311">MVKTIGNPLSWIAHVVTETGHTAETVTGNLGSRASGPPKVNTIGLDAIGHALRLGLDDFAAFRTDVVFLVAIYPVIGILLALMAFDMALLPLFFPVAAGFALVGPVAGIGLYEMSRRRAAGEPARWGLALGALRAHVVGPVMVLGLYLLALFTLWMFAANAIYISTLGPEAPESIRGFLGDVLTTPQGWAMIGLGMSVGFLFALVVLITSLVSFPMLTDRRVGIPVAVATSLRVARANPVTVLTWGLIVAVSLAVAAIPMFVGLIIVMPLLGHATWHLYRSAVTFED</sequence>
<dbReference type="EMBL" id="VENJ01000013">
    <property type="protein sequence ID" value="MTJ05000.1"/>
    <property type="molecule type" value="Genomic_DNA"/>
</dbReference>
<dbReference type="AlphaFoldDB" id="A0A7C9LPD4"/>
<proteinExistence type="predicted"/>
<feature type="transmembrane region" description="Helical" evidence="1">
    <location>
        <begin position="66"/>
        <end position="85"/>
    </location>
</feature>
<evidence type="ECO:0000256" key="1">
    <source>
        <dbReference type="SAM" id="Phobius"/>
    </source>
</evidence>
<keyword evidence="1" id="KW-0472">Membrane</keyword>
<feature type="transmembrane region" description="Helical" evidence="1">
    <location>
        <begin position="133"/>
        <end position="158"/>
    </location>
</feature>
<accession>A0A7C9LPD4</accession>
<comment type="caution">
    <text evidence="2">The sequence shown here is derived from an EMBL/GenBank/DDBJ whole genome shotgun (WGS) entry which is preliminary data.</text>
</comment>
<dbReference type="Pfam" id="PF09955">
    <property type="entry name" value="DUF2189"/>
    <property type="match status" value="1"/>
</dbReference>
<keyword evidence="1" id="KW-0812">Transmembrane</keyword>
<dbReference type="InterPro" id="IPR018692">
    <property type="entry name" value="DUF2189"/>
</dbReference>
<feature type="transmembrane region" description="Helical" evidence="1">
    <location>
        <begin position="242"/>
        <end position="271"/>
    </location>
</feature>
<feature type="transmembrane region" description="Helical" evidence="1">
    <location>
        <begin position="91"/>
        <end position="112"/>
    </location>
</feature>